<accession>A0A4Y2CBG8</accession>
<evidence type="ECO:0000313" key="2">
    <source>
        <dbReference type="Proteomes" id="UP000499080"/>
    </source>
</evidence>
<dbReference type="AlphaFoldDB" id="A0A4Y2CBG8"/>
<keyword evidence="2" id="KW-1185">Reference proteome</keyword>
<sequence>MKALLNRSLMGLITKFSFSASLDFMKVGEPVGVFRKTDKRPLPPPLSLFHSSLVVPPGVTSSCARTTISTLNHQSASLRLSTRNAAQINPRRLETMRGVGTILRCVGERSLIYEVDD</sequence>
<comment type="caution">
    <text evidence="1">The sequence shown here is derived from an EMBL/GenBank/DDBJ whole genome shotgun (WGS) entry which is preliminary data.</text>
</comment>
<dbReference type="EMBL" id="BGPR01000164">
    <property type="protein sequence ID" value="GBM01077.1"/>
    <property type="molecule type" value="Genomic_DNA"/>
</dbReference>
<protein>
    <submittedName>
        <fullName evidence="1">Uncharacterized protein</fullName>
    </submittedName>
</protein>
<dbReference type="Proteomes" id="UP000499080">
    <property type="component" value="Unassembled WGS sequence"/>
</dbReference>
<organism evidence="1 2">
    <name type="scientific">Araneus ventricosus</name>
    <name type="common">Orbweaver spider</name>
    <name type="synonym">Epeira ventricosa</name>
    <dbReference type="NCBI Taxonomy" id="182803"/>
    <lineage>
        <taxon>Eukaryota</taxon>
        <taxon>Metazoa</taxon>
        <taxon>Ecdysozoa</taxon>
        <taxon>Arthropoda</taxon>
        <taxon>Chelicerata</taxon>
        <taxon>Arachnida</taxon>
        <taxon>Araneae</taxon>
        <taxon>Araneomorphae</taxon>
        <taxon>Entelegynae</taxon>
        <taxon>Araneoidea</taxon>
        <taxon>Araneidae</taxon>
        <taxon>Araneus</taxon>
    </lineage>
</organism>
<proteinExistence type="predicted"/>
<name>A0A4Y2CBG8_ARAVE</name>
<evidence type="ECO:0000313" key="1">
    <source>
        <dbReference type="EMBL" id="GBM01077.1"/>
    </source>
</evidence>
<reference evidence="1 2" key="1">
    <citation type="journal article" date="2019" name="Sci. Rep.">
        <title>Orb-weaving spider Araneus ventricosus genome elucidates the spidroin gene catalogue.</title>
        <authorList>
            <person name="Kono N."/>
            <person name="Nakamura H."/>
            <person name="Ohtoshi R."/>
            <person name="Moran D.A.P."/>
            <person name="Shinohara A."/>
            <person name="Yoshida Y."/>
            <person name="Fujiwara M."/>
            <person name="Mori M."/>
            <person name="Tomita M."/>
            <person name="Arakawa K."/>
        </authorList>
    </citation>
    <scope>NUCLEOTIDE SEQUENCE [LARGE SCALE GENOMIC DNA]</scope>
</reference>
<gene>
    <name evidence="1" type="ORF">AVEN_136631_1</name>
</gene>